<evidence type="ECO:0000313" key="1">
    <source>
        <dbReference type="EMBL" id="SVE63417.1"/>
    </source>
</evidence>
<sequence length="228" mass="24807">TEDLTSLSAGTYNLLLTDDNGCQKSLSIVIGQPALFEVDILGDTTLCLGDYTELTANNGDTFSWSTGETTQSINIQPADDITIWVNALENTCPDNDTVSITVYSLPVVSAGSDLIIDYGSSTTLNGSTTGSYLWTPDEGLSCNDCPKPSAMPEQDITYYLESIDENGCTEIDSVHIRVIHPEVFIANIFSPNGDGRNDLLKVMGAKEEDFSFSIYDRWGNRVFESNNP</sequence>
<feature type="non-terminal residue" evidence="1">
    <location>
        <position position="228"/>
    </location>
</feature>
<reference evidence="1" key="1">
    <citation type="submission" date="2018-05" db="EMBL/GenBank/DDBJ databases">
        <authorList>
            <person name="Lanie J.A."/>
            <person name="Ng W.-L."/>
            <person name="Kazmierczak K.M."/>
            <person name="Andrzejewski T.M."/>
            <person name="Davidsen T.M."/>
            <person name="Wayne K.J."/>
            <person name="Tettelin H."/>
            <person name="Glass J.I."/>
            <person name="Rusch D."/>
            <person name="Podicherti R."/>
            <person name="Tsui H.-C.T."/>
            <person name="Winkler M.E."/>
        </authorList>
    </citation>
    <scope>NUCLEOTIDE SEQUENCE</scope>
</reference>
<gene>
    <name evidence="1" type="ORF">METZ01_LOCUS516271</name>
</gene>
<accession>A0A383F2Q7</accession>
<proteinExistence type="predicted"/>
<feature type="non-terminal residue" evidence="1">
    <location>
        <position position="1"/>
    </location>
</feature>
<name>A0A383F2Q7_9ZZZZ</name>
<organism evidence="1">
    <name type="scientific">marine metagenome</name>
    <dbReference type="NCBI Taxonomy" id="408172"/>
    <lineage>
        <taxon>unclassified sequences</taxon>
        <taxon>metagenomes</taxon>
        <taxon>ecological metagenomes</taxon>
    </lineage>
</organism>
<protein>
    <submittedName>
        <fullName evidence="1">Uncharacterized protein</fullName>
    </submittedName>
</protein>
<dbReference type="Pfam" id="PF13585">
    <property type="entry name" value="CHU_C"/>
    <property type="match status" value="1"/>
</dbReference>
<dbReference type="EMBL" id="UINC01231046">
    <property type="protein sequence ID" value="SVE63417.1"/>
    <property type="molecule type" value="Genomic_DNA"/>
</dbReference>
<dbReference type="AlphaFoldDB" id="A0A383F2Q7"/>